<evidence type="ECO:0000256" key="1">
    <source>
        <dbReference type="SAM" id="SignalP"/>
    </source>
</evidence>
<dbReference type="AlphaFoldDB" id="A0A6V8N9C7"/>
<dbReference type="RefSeq" id="WP_183360925.1">
    <property type="nucleotide sequence ID" value="NZ_BLXZ01000003.1"/>
</dbReference>
<gene>
    <name evidence="2" type="ORF">GMLC_19760</name>
</gene>
<feature type="signal peptide" evidence="1">
    <location>
        <begin position="1"/>
        <end position="27"/>
    </location>
</feature>
<feature type="chain" id="PRO_5027886807" description="Lipoprotein" evidence="1">
    <location>
        <begin position="28"/>
        <end position="570"/>
    </location>
</feature>
<dbReference type="InterPro" id="IPR011044">
    <property type="entry name" value="Quino_amine_DH_bsu"/>
</dbReference>
<dbReference type="Gene3D" id="2.130.10.10">
    <property type="entry name" value="YVTN repeat-like/Quinoprotein amine dehydrogenase"/>
    <property type="match status" value="2"/>
</dbReference>
<dbReference type="Proteomes" id="UP000587586">
    <property type="component" value="Unassembled WGS sequence"/>
</dbReference>
<sequence length="570" mass="57814">MKKLSRLLWAATTVVSLALSGCGSTSAGPTNSPAASSKVTINGSLEPGAAKSTAKAAAGAAGSIGTVTAIDAATGAVLSATPASIVPDLSGTGGSFSGLSFTPPSSQAGVILKATLSNGKVYRALIASQLAAASTVNASVGPNSDAIVTAVSGALNVTGVLGDNGVKVPSGTKLADVASAVTSVSSALLPKLETGYVIDTGGNGSAVPGVTLLDRVAQAIVKTVRFTNQVGTRIGHFANVTADGSELWLCSGQGGASGSMNVYDTAAFKNYSTLNDSNQASFIKHSFPKGCGVQNVQSPDGRYLFASVDQAPKGVNVFDVKNHAYLGTITNGNTAPHVGAISADGTKYYTTTAGSSHAVGYDISGLPAKVPGDADKVLDVNLGYGSLHAVRLHPNGKYLFVGNNTWPVPSPLPSTITAATSGTNVIDIATQKIIATIPGRPHNYAISPDGKYLLVTELSSPDCEVSLPGDPGNRLQFIDISTLASATPDASKIKDIYHFDTPGYGGSHASWDPTTGVLYYSVYDTNNQGWLFLLDTANLAAATPSVTQLGSKQKIGWAPHGVLFPGINGD</sequence>
<reference evidence="3" key="1">
    <citation type="submission" date="2020-06" db="EMBL/GenBank/DDBJ databases">
        <title>Draft genomic sequecing of Geomonas sp. Red745.</title>
        <authorList>
            <person name="Itoh H."/>
            <person name="Xu Z.X."/>
            <person name="Ushijima N."/>
            <person name="Masuda Y."/>
            <person name="Shiratori Y."/>
            <person name="Senoo K."/>
        </authorList>
    </citation>
    <scope>NUCLEOTIDE SEQUENCE [LARGE SCALE GENOMIC DNA]</scope>
    <source>
        <strain evidence="3">Red745</strain>
    </source>
</reference>
<proteinExistence type="predicted"/>
<keyword evidence="1" id="KW-0732">Signal</keyword>
<dbReference type="PROSITE" id="PS51257">
    <property type="entry name" value="PROKAR_LIPOPROTEIN"/>
    <property type="match status" value="1"/>
</dbReference>
<name>A0A6V8N9C7_9BACT</name>
<keyword evidence="3" id="KW-1185">Reference proteome</keyword>
<dbReference type="SUPFAM" id="SSF50969">
    <property type="entry name" value="YVTN repeat-like/Quinoprotein amine dehydrogenase"/>
    <property type="match status" value="2"/>
</dbReference>
<comment type="caution">
    <text evidence="2">The sequence shown here is derived from an EMBL/GenBank/DDBJ whole genome shotgun (WGS) entry which is preliminary data.</text>
</comment>
<organism evidence="2 3">
    <name type="scientific">Geomonas limicola</name>
    <dbReference type="NCBI Taxonomy" id="2740186"/>
    <lineage>
        <taxon>Bacteria</taxon>
        <taxon>Pseudomonadati</taxon>
        <taxon>Thermodesulfobacteriota</taxon>
        <taxon>Desulfuromonadia</taxon>
        <taxon>Geobacterales</taxon>
        <taxon>Geobacteraceae</taxon>
        <taxon>Geomonas</taxon>
    </lineage>
</organism>
<dbReference type="InterPro" id="IPR015943">
    <property type="entry name" value="WD40/YVTN_repeat-like_dom_sf"/>
</dbReference>
<evidence type="ECO:0000313" key="2">
    <source>
        <dbReference type="EMBL" id="GFO68397.1"/>
    </source>
</evidence>
<protein>
    <recommendedName>
        <fullName evidence="4">Lipoprotein</fullName>
    </recommendedName>
</protein>
<evidence type="ECO:0008006" key="4">
    <source>
        <dbReference type="Google" id="ProtNLM"/>
    </source>
</evidence>
<accession>A0A6V8N9C7</accession>
<dbReference type="EMBL" id="BLXZ01000003">
    <property type="protein sequence ID" value="GFO68397.1"/>
    <property type="molecule type" value="Genomic_DNA"/>
</dbReference>
<evidence type="ECO:0000313" key="3">
    <source>
        <dbReference type="Proteomes" id="UP000587586"/>
    </source>
</evidence>